<dbReference type="InterPro" id="IPR013094">
    <property type="entry name" value="AB_hydrolase_3"/>
</dbReference>
<keyword evidence="1" id="KW-0378">Hydrolase</keyword>
<organism evidence="3 4">
    <name type="scientific">Exophiala aquamarina CBS 119918</name>
    <dbReference type="NCBI Taxonomy" id="1182545"/>
    <lineage>
        <taxon>Eukaryota</taxon>
        <taxon>Fungi</taxon>
        <taxon>Dikarya</taxon>
        <taxon>Ascomycota</taxon>
        <taxon>Pezizomycotina</taxon>
        <taxon>Eurotiomycetes</taxon>
        <taxon>Chaetothyriomycetidae</taxon>
        <taxon>Chaetothyriales</taxon>
        <taxon>Herpotrichiellaceae</taxon>
        <taxon>Exophiala</taxon>
    </lineage>
</organism>
<comment type="caution">
    <text evidence="3">The sequence shown here is derived from an EMBL/GenBank/DDBJ whole genome shotgun (WGS) entry which is preliminary data.</text>
</comment>
<dbReference type="GeneID" id="25285840"/>
<dbReference type="EMBL" id="AMGV01000015">
    <property type="protein sequence ID" value="KEF53031.1"/>
    <property type="molecule type" value="Genomic_DNA"/>
</dbReference>
<evidence type="ECO:0000256" key="1">
    <source>
        <dbReference type="ARBA" id="ARBA00022801"/>
    </source>
</evidence>
<evidence type="ECO:0000313" key="3">
    <source>
        <dbReference type="EMBL" id="KEF53031.1"/>
    </source>
</evidence>
<dbReference type="AlphaFoldDB" id="A0A072NZH8"/>
<dbReference type="InterPro" id="IPR050300">
    <property type="entry name" value="GDXG_lipolytic_enzyme"/>
</dbReference>
<reference evidence="3 4" key="1">
    <citation type="submission" date="2013-03" db="EMBL/GenBank/DDBJ databases">
        <title>The Genome Sequence of Exophiala aquamarina CBS 119918.</title>
        <authorList>
            <consortium name="The Broad Institute Genomics Platform"/>
            <person name="Cuomo C."/>
            <person name="de Hoog S."/>
            <person name="Gorbushina A."/>
            <person name="Walker B."/>
            <person name="Young S.K."/>
            <person name="Zeng Q."/>
            <person name="Gargeya S."/>
            <person name="Fitzgerald M."/>
            <person name="Haas B."/>
            <person name="Abouelleil A."/>
            <person name="Allen A.W."/>
            <person name="Alvarado L."/>
            <person name="Arachchi H.M."/>
            <person name="Berlin A.M."/>
            <person name="Chapman S.B."/>
            <person name="Gainer-Dewar J."/>
            <person name="Goldberg J."/>
            <person name="Griggs A."/>
            <person name="Gujja S."/>
            <person name="Hansen M."/>
            <person name="Howarth C."/>
            <person name="Imamovic A."/>
            <person name="Ireland A."/>
            <person name="Larimer J."/>
            <person name="McCowan C."/>
            <person name="Murphy C."/>
            <person name="Pearson M."/>
            <person name="Poon T.W."/>
            <person name="Priest M."/>
            <person name="Roberts A."/>
            <person name="Saif S."/>
            <person name="Shea T."/>
            <person name="Sisk P."/>
            <person name="Sykes S."/>
            <person name="Wortman J."/>
            <person name="Nusbaum C."/>
            <person name="Birren B."/>
        </authorList>
    </citation>
    <scope>NUCLEOTIDE SEQUENCE [LARGE SCALE GENOMIC DNA]</scope>
    <source>
        <strain evidence="3 4">CBS 119918</strain>
    </source>
</reference>
<name>A0A072NZH8_9EURO</name>
<protein>
    <recommendedName>
        <fullName evidence="2">Alpha/beta hydrolase fold-3 domain-containing protein</fullName>
    </recommendedName>
</protein>
<keyword evidence="4" id="KW-1185">Reference proteome</keyword>
<dbReference type="Pfam" id="PF07859">
    <property type="entry name" value="Abhydrolase_3"/>
    <property type="match status" value="1"/>
</dbReference>
<dbReference type="Gene3D" id="3.40.50.1820">
    <property type="entry name" value="alpha/beta hydrolase"/>
    <property type="match status" value="1"/>
</dbReference>
<dbReference type="OrthoDB" id="408631at2759"/>
<dbReference type="STRING" id="1182545.A0A072NZH8"/>
<dbReference type="VEuPathDB" id="FungiDB:A1O9_10939"/>
<dbReference type="PANTHER" id="PTHR48081:SF8">
    <property type="entry name" value="ALPHA_BETA HYDROLASE FOLD-3 DOMAIN-CONTAINING PROTEIN-RELATED"/>
    <property type="match status" value="1"/>
</dbReference>
<proteinExistence type="predicted"/>
<feature type="domain" description="Alpha/beta hydrolase fold-3" evidence="2">
    <location>
        <begin position="91"/>
        <end position="280"/>
    </location>
</feature>
<dbReference type="HOGENOM" id="CLU_012494_3_1_1"/>
<dbReference type="SUPFAM" id="SSF53474">
    <property type="entry name" value="alpha/beta-Hydrolases"/>
    <property type="match status" value="1"/>
</dbReference>
<evidence type="ECO:0000259" key="2">
    <source>
        <dbReference type="Pfam" id="PF07859"/>
    </source>
</evidence>
<accession>A0A072NZH8</accession>
<evidence type="ECO:0000313" key="4">
    <source>
        <dbReference type="Proteomes" id="UP000027920"/>
    </source>
</evidence>
<sequence>MAPPTSPSGDNLMKRAGLIRRIKLFFQAWIVKISLASMFKIMRITGATKLKPTLPEYTKRYPVRPMLEHRVFLPPDHVQKQRQGEKLPLLISIHGGGFMVCDPQVDDTINRHFASRHGLLVISINYRLAPRNPFPDSVHDVAESIRAILASPPHPYDASRVSIMGFSAGGNLTLSVAQLPDIKEKVQSLVAFYPVVDFSGKYKGKYKTTKDGKPDMLKNVAPIFNWAYIPPGQDKTDPLLSPIYAANREKLPQRVFFIAAEYDYLEHEANAMAKMLAGVETSNEELGVEWERNGVNWRTVPNVIHSWTHIELKGDEEVQRLKGLDALYQDVADWLLT</sequence>
<dbReference type="PANTHER" id="PTHR48081">
    <property type="entry name" value="AB HYDROLASE SUPERFAMILY PROTEIN C4A8.06C"/>
    <property type="match status" value="1"/>
</dbReference>
<dbReference type="GO" id="GO:0016787">
    <property type="term" value="F:hydrolase activity"/>
    <property type="evidence" value="ECO:0007669"/>
    <property type="project" value="UniProtKB-KW"/>
</dbReference>
<dbReference type="RefSeq" id="XP_013255621.1">
    <property type="nucleotide sequence ID" value="XM_013400167.1"/>
</dbReference>
<dbReference type="Proteomes" id="UP000027920">
    <property type="component" value="Unassembled WGS sequence"/>
</dbReference>
<dbReference type="InterPro" id="IPR029058">
    <property type="entry name" value="AB_hydrolase_fold"/>
</dbReference>
<gene>
    <name evidence="3" type="ORF">A1O9_10939</name>
</gene>